<feature type="non-terminal residue" evidence="1">
    <location>
        <position position="1"/>
    </location>
</feature>
<dbReference type="Gene3D" id="2.60.120.200">
    <property type="match status" value="1"/>
</dbReference>
<proteinExistence type="predicted"/>
<name>A0A061S1V5_9CHLO</name>
<dbReference type="EMBL" id="GBEZ01008552">
    <property type="protein sequence ID" value="JAC76994.1"/>
    <property type="molecule type" value="Transcribed_RNA"/>
</dbReference>
<reference evidence="1" key="1">
    <citation type="submission" date="2014-05" db="EMBL/GenBank/DDBJ databases">
        <title>The transcriptome of the halophilic microalga Tetraselmis sp. GSL018 isolated from the Great Salt Lake, Utah.</title>
        <authorList>
            <person name="Jinkerson R.E."/>
            <person name="D'Adamo S."/>
            <person name="Posewitz M.C."/>
        </authorList>
    </citation>
    <scope>NUCLEOTIDE SEQUENCE</scope>
    <source>
        <strain evidence="1">GSL018</strain>
    </source>
</reference>
<dbReference type="Pfam" id="PF13385">
    <property type="entry name" value="Laminin_G_3"/>
    <property type="match status" value="1"/>
</dbReference>
<organism evidence="1">
    <name type="scientific">Tetraselmis sp. GSL018</name>
    <dbReference type="NCBI Taxonomy" id="582737"/>
    <lineage>
        <taxon>Eukaryota</taxon>
        <taxon>Viridiplantae</taxon>
        <taxon>Chlorophyta</taxon>
        <taxon>core chlorophytes</taxon>
        <taxon>Chlorodendrophyceae</taxon>
        <taxon>Chlorodendrales</taxon>
        <taxon>Chlorodendraceae</taxon>
        <taxon>Tetraselmis</taxon>
    </lineage>
</organism>
<accession>A0A061S1V5</accession>
<protein>
    <recommendedName>
        <fullName evidence="2">LamG domain-containing protein</fullName>
    </recommendedName>
</protein>
<gene>
    <name evidence="1" type="ORF">TSPGSL018_18735</name>
</gene>
<dbReference type="InterPro" id="IPR013320">
    <property type="entry name" value="ConA-like_dom_sf"/>
</dbReference>
<dbReference type="AlphaFoldDB" id="A0A061S1V5"/>
<dbReference type="SUPFAM" id="SSF49899">
    <property type="entry name" value="Concanavalin A-like lectins/glucanases"/>
    <property type="match status" value="1"/>
</dbReference>
<evidence type="ECO:0008006" key="2">
    <source>
        <dbReference type="Google" id="ProtNLM"/>
    </source>
</evidence>
<evidence type="ECO:0000313" key="1">
    <source>
        <dbReference type="EMBL" id="JAC76994.1"/>
    </source>
</evidence>
<sequence>DLDPVGDRFAKIIKTGNFTFSFWASVNPDWSGSTFYLIDYWNSLDRVQFSYHFEKFPSLPGSPLKLLWFAGEDFGGAPGGKGGNYQPDFDYDVWNHYTFVADKWSMQFFYNGKVGIDTLLPGNPEWKLTIDEPQFLPGEKLFIARASYDLQYFSGRMRDFRLYDSAVSAAEIAALYDETRPS</sequence>